<name>A0ABP8JQ79_9ACTN</name>
<dbReference type="PIRSF" id="PIRSF008502">
    <property type="entry name" value="UCP008502"/>
    <property type="match status" value="1"/>
</dbReference>
<dbReference type="RefSeq" id="WP_344996424.1">
    <property type="nucleotide sequence ID" value="NZ_BAABFR010000038.1"/>
</dbReference>
<dbReference type="EMBL" id="BAABFR010000038">
    <property type="protein sequence ID" value="GAA4394414.1"/>
    <property type="molecule type" value="Genomic_DNA"/>
</dbReference>
<dbReference type="PANTHER" id="PTHR36439">
    <property type="entry name" value="BLL4334 PROTEIN"/>
    <property type="match status" value="1"/>
</dbReference>
<reference evidence="2" key="1">
    <citation type="journal article" date="2019" name="Int. J. Syst. Evol. Microbiol.">
        <title>The Global Catalogue of Microorganisms (GCM) 10K type strain sequencing project: providing services to taxonomists for standard genome sequencing and annotation.</title>
        <authorList>
            <consortium name="The Broad Institute Genomics Platform"/>
            <consortium name="The Broad Institute Genome Sequencing Center for Infectious Disease"/>
            <person name="Wu L."/>
            <person name="Ma J."/>
        </authorList>
    </citation>
    <scope>NUCLEOTIDE SEQUENCE [LARGE SCALE GENOMIC DNA]</scope>
    <source>
        <strain evidence="2">JCM 17688</strain>
    </source>
</reference>
<dbReference type="SUPFAM" id="SSF160379">
    <property type="entry name" value="SP0830-like"/>
    <property type="match status" value="1"/>
</dbReference>
<protein>
    <submittedName>
        <fullName evidence="1">DUF1697 domain-containing protein</fullName>
    </submittedName>
</protein>
<dbReference type="Pfam" id="PF08002">
    <property type="entry name" value="DUF1697"/>
    <property type="match status" value="1"/>
</dbReference>
<dbReference type="Gene3D" id="3.30.70.1280">
    <property type="entry name" value="SP0830-like domains"/>
    <property type="match status" value="1"/>
</dbReference>
<accession>A0ABP8JQ79</accession>
<dbReference type="Proteomes" id="UP001500635">
    <property type="component" value="Unassembled WGS sequence"/>
</dbReference>
<proteinExistence type="predicted"/>
<dbReference type="Gene3D" id="3.30.70.1260">
    <property type="entry name" value="bacterial protein sp0830 like"/>
    <property type="match status" value="1"/>
</dbReference>
<evidence type="ECO:0000313" key="2">
    <source>
        <dbReference type="Proteomes" id="UP001500635"/>
    </source>
</evidence>
<keyword evidence="2" id="KW-1185">Reference proteome</keyword>
<dbReference type="InterPro" id="IPR012545">
    <property type="entry name" value="DUF1697"/>
</dbReference>
<dbReference type="PANTHER" id="PTHR36439:SF1">
    <property type="entry name" value="DUF1697 DOMAIN-CONTAINING PROTEIN"/>
    <property type="match status" value="1"/>
</dbReference>
<evidence type="ECO:0000313" key="1">
    <source>
        <dbReference type="EMBL" id="GAA4394414.1"/>
    </source>
</evidence>
<sequence length="172" mass="18704">MTSYVALLRGINVGGGNKIAMAELRRLATGLGYDAVRTVLASGNLTFESPSDDPAALRAELESALSERFSYVATVFVLSRDRLAELAAGYPFPPREGHHDYLMIVDDPGVVAELAAIETADEVERTQVGDGCVYWQVERGHTLDSTVGKGTGNRRLAKHLTNRNMNTVRKLL</sequence>
<comment type="caution">
    <text evidence="1">The sequence shown here is derived from an EMBL/GenBank/DDBJ whole genome shotgun (WGS) entry which is preliminary data.</text>
</comment>
<organism evidence="1 2">
    <name type="scientific">Tsukamurella soli</name>
    <dbReference type="NCBI Taxonomy" id="644556"/>
    <lineage>
        <taxon>Bacteria</taxon>
        <taxon>Bacillati</taxon>
        <taxon>Actinomycetota</taxon>
        <taxon>Actinomycetes</taxon>
        <taxon>Mycobacteriales</taxon>
        <taxon>Tsukamurellaceae</taxon>
        <taxon>Tsukamurella</taxon>
    </lineage>
</organism>
<gene>
    <name evidence="1" type="ORF">GCM10023147_26430</name>
</gene>